<dbReference type="EMBL" id="JAKEIP010000051">
    <property type="protein sequence ID" value="MCF1594962.1"/>
    <property type="molecule type" value="Genomic_DNA"/>
</dbReference>
<name>A0A9X1PWV5_STRM4</name>
<dbReference type="SUPFAM" id="SSF52540">
    <property type="entry name" value="P-loop containing nucleoside triphosphate hydrolases"/>
    <property type="match status" value="1"/>
</dbReference>
<dbReference type="Gene3D" id="3.40.50.300">
    <property type="entry name" value="P-loop containing nucleotide triphosphate hydrolases"/>
    <property type="match status" value="1"/>
</dbReference>
<proteinExistence type="predicted"/>
<dbReference type="AlphaFoldDB" id="A0A9X1PWV5"/>
<comment type="caution">
    <text evidence="1">The sequence shown here is derived from an EMBL/GenBank/DDBJ whole genome shotgun (WGS) entry which is preliminary data.</text>
</comment>
<gene>
    <name evidence="1" type="ORF">L0P92_15485</name>
</gene>
<keyword evidence="2" id="KW-1185">Reference proteome</keyword>
<protein>
    <recommendedName>
        <fullName evidence="3">Thymidylate kinase</fullName>
    </recommendedName>
</protein>
<reference evidence="1" key="1">
    <citation type="submission" date="2022-01" db="EMBL/GenBank/DDBJ databases">
        <title>Draft Genome Sequences of Seven Type Strains of the Genus Streptomyces.</title>
        <authorList>
            <person name="Aziz S."/>
            <person name="Coretto E."/>
            <person name="Chronakova A."/>
            <person name="Sproer C."/>
            <person name="Huber K."/>
            <person name="Nouioui I."/>
            <person name="Gross H."/>
        </authorList>
    </citation>
    <scope>NUCLEOTIDE SEQUENCE</scope>
    <source>
        <strain evidence="1">DSM 103493</strain>
    </source>
</reference>
<sequence>MKQTRAAVVGIDGTGKTTVLRHLHERDDIAVIHAIRAHEDPRSPCADLSTALAGASAAADALGRVQLKVAVLYLQLCLYGPSERQAVGRSRFLLADRHPLIDPLVYLPLFGRIEAHPDPGGDVEAWWHRQDPDAARAVRDWLRTCSGSTDPWPLGTELLRLGTRPRREILDVLSRRFGVALPHGVLLFDLPVPEALRRTGERTRGSELHETAAFLSATRQRYDAVLTWLREIRPDITVYRVDCSRRSVAEVTDRVRGLLDVLAGYPTST</sequence>
<evidence type="ECO:0008006" key="3">
    <source>
        <dbReference type="Google" id="ProtNLM"/>
    </source>
</evidence>
<dbReference type="Proteomes" id="UP001139384">
    <property type="component" value="Unassembled WGS sequence"/>
</dbReference>
<evidence type="ECO:0000313" key="2">
    <source>
        <dbReference type="Proteomes" id="UP001139384"/>
    </source>
</evidence>
<evidence type="ECO:0000313" key="1">
    <source>
        <dbReference type="EMBL" id="MCF1594962.1"/>
    </source>
</evidence>
<dbReference type="RefSeq" id="WP_234763282.1">
    <property type="nucleotide sequence ID" value="NZ_JAKEIP010000051.1"/>
</dbReference>
<dbReference type="InterPro" id="IPR027417">
    <property type="entry name" value="P-loop_NTPase"/>
</dbReference>
<accession>A0A9X1PWV5</accession>
<organism evidence="1 2">
    <name type="scientific">Streptomyces muensis</name>
    <dbReference type="NCBI Taxonomy" id="1077944"/>
    <lineage>
        <taxon>Bacteria</taxon>
        <taxon>Bacillati</taxon>
        <taxon>Actinomycetota</taxon>
        <taxon>Actinomycetes</taxon>
        <taxon>Kitasatosporales</taxon>
        <taxon>Streptomycetaceae</taxon>
        <taxon>Streptomyces</taxon>
    </lineage>
</organism>